<comment type="caution">
    <text evidence="1">The sequence shown here is derived from an EMBL/GenBank/DDBJ whole genome shotgun (WGS) entry which is preliminary data.</text>
</comment>
<dbReference type="PANTHER" id="PTHR24148">
    <property type="entry name" value="ANKYRIN REPEAT DOMAIN-CONTAINING PROTEIN 39 HOMOLOG-RELATED"/>
    <property type="match status" value="1"/>
</dbReference>
<dbReference type="InterPro" id="IPR052895">
    <property type="entry name" value="HetReg/Transcr_Mod"/>
</dbReference>
<dbReference type="Proteomes" id="UP001174694">
    <property type="component" value="Unassembled WGS sequence"/>
</dbReference>
<accession>A0AA38VS07</accession>
<organism evidence="1 2">
    <name type="scientific">Pleurostoma richardsiae</name>
    <dbReference type="NCBI Taxonomy" id="41990"/>
    <lineage>
        <taxon>Eukaryota</taxon>
        <taxon>Fungi</taxon>
        <taxon>Dikarya</taxon>
        <taxon>Ascomycota</taxon>
        <taxon>Pezizomycotina</taxon>
        <taxon>Sordariomycetes</taxon>
        <taxon>Sordariomycetidae</taxon>
        <taxon>Calosphaeriales</taxon>
        <taxon>Pleurostomataceae</taxon>
        <taxon>Pleurostoma</taxon>
    </lineage>
</organism>
<evidence type="ECO:0000313" key="2">
    <source>
        <dbReference type="Proteomes" id="UP001174694"/>
    </source>
</evidence>
<evidence type="ECO:0000313" key="1">
    <source>
        <dbReference type="EMBL" id="KAJ9149237.1"/>
    </source>
</evidence>
<gene>
    <name evidence="1" type="ORF">NKR23_g4331</name>
</gene>
<keyword evidence="2" id="KW-1185">Reference proteome</keyword>
<dbReference type="AlphaFoldDB" id="A0AA38VS07"/>
<sequence length="389" mass="44095">MWGRHITSWKRLELAAGYIALEERDIVSSMLPFFQLLDIRNDVSTADDVMLEKLMYLSNGSVASNPLDHVYGLLGLASCSLSRTIVPNYKLSVQELFKTTTKLFLNESFDCLSMVADPLWRRMSGLPSWVPDWSAPSPAMLLIATWGTPPNAGGNSERKWDVSLDGNRLTVRGLLFDKVTIVGKTFVTPRRLPSRQHNRIGTAIKSIAVNFFGVPPDKKGPRRIRKFWQWERMTEKLSTYPTGDSLAEAFVQTLVAGQEVPSVTDYESRVNLQQLYRRLFTYWFLDGLEHRSRTDPAIEEGMMQYIDRLEMCDYRKIYITEKVYIGLASWSTAPGDDVALVSGAATPYVLRSVRESRRTFQLVGETYVYGLMNGEGFGSKSELQDIILV</sequence>
<name>A0AA38VS07_9PEZI</name>
<protein>
    <submittedName>
        <fullName evidence="1">Uncharacterized protein</fullName>
    </submittedName>
</protein>
<proteinExistence type="predicted"/>
<dbReference type="EMBL" id="JANBVO010000010">
    <property type="protein sequence ID" value="KAJ9149237.1"/>
    <property type="molecule type" value="Genomic_DNA"/>
</dbReference>
<dbReference type="PANTHER" id="PTHR24148:SF73">
    <property type="entry name" value="HET DOMAIN PROTEIN (AFU_ORTHOLOGUE AFUA_8G01020)"/>
    <property type="match status" value="1"/>
</dbReference>
<dbReference type="Pfam" id="PF26639">
    <property type="entry name" value="Het-6_barrel"/>
    <property type="match status" value="1"/>
</dbReference>
<reference evidence="1" key="1">
    <citation type="submission" date="2022-07" db="EMBL/GenBank/DDBJ databases">
        <title>Fungi with potential for degradation of polypropylene.</title>
        <authorList>
            <person name="Gostincar C."/>
        </authorList>
    </citation>
    <scope>NUCLEOTIDE SEQUENCE</scope>
    <source>
        <strain evidence="1">EXF-13308</strain>
    </source>
</reference>